<evidence type="ECO:0000313" key="3">
    <source>
        <dbReference type="Proteomes" id="UP000494182"/>
    </source>
</evidence>
<evidence type="ECO:0000313" key="2">
    <source>
        <dbReference type="EMBL" id="VWD61085.1"/>
    </source>
</evidence>
<organism evidence="2 3">
    <name type="scientific">Burkholderia contaminans</name>
    <dbReference type="NCBI Taxonomy" id="488447"/>
    <lineage>
        <taxon>Bacteria</taxon>
        <taxon>Pseudomonadati</taxon>
        <taxon>Pseudomonadota</taxon>
        <taxon>Betaproteobacteria</taxon>
        <taxon>Burkholderiales</taxon>
        <taxon>Burkholderiaceae</taxon>
        <taxon>Burkholderia</taxon>
        <taxon>Burkholderia cepacia complex</taxon>
    </lineage>
</organism>
<sequence length="401" mass="44960">MHRRRLLRVRRAAVLDAPGSRQREVAASRGLARQHEPAVRLQRQIARLRRDRTGVAHPDAVLVRCKKDPVAIHTAQLAHVDRNRRSRAVAGNRCRGERVVIDLARAGDHIQILRVDRRVHLHRAGDEVHLVDIGGIQARAGNRHEPAADVVASERAIGTVVRHARCEGCATGVDEGRAIKINARRIRKNELCPGAGDLQSAPNLGGVRAIDLVDDDPCGLACTVIRVAVDPARLLGLDHRGRVVQDRAGLLYIELIVGVDRDAGARRRGHVDLRQAVRRLDHVRAGTRRRDDLRVGQSRQHAERCDTRHNDADTGRRRSPPCTCFARRRFPLGGRRLRDGHHHTPKPGIHQAMRILVHSYRRGPRPFIWSLTASLLKRRRMTVKNCQAVEGESQISNSRRV</sequence>
<feature type="region of interest" description="Disordered" evidence="1">
    <location>
        <begin position="290"/>
        <end position="318"/>
    </location>
</feature>
<reference evidence="2 3" key="1">
    <citation type="submission" date="2019-09" db="EMBL/GenBank/DDBJ databases">
        <authorList>
            <person name="Depoorter E."/>
        </authorList>
    </citation>
    <scope>NUCLEOTIDE SEQUENCE [LARGE SCALE GENOMIC DNA]</scope>
    <source>
        <strain evidence="2">R-71171</strain>
    </source>
</reference>
<feature type="compositionally biased region" description="Basic and acidic residues" evidence="1">
    <location>
        <begin position="290"/>
        <end position="316"/>
    </location>
</feature>
<dbReference type="Proteomes" id="UP000494182">
    <property type="component" value="Unassembled WGS sequence"/>
</dbReference>
<dbReference type="AlphaFoldDB" id="A0A6P3BYL9"/>
<accession>A0A6P3BYL9</accession>
<name>A0A6P3BYL9_9BURK</name>
<proteinExistence type="predicted"/>
<gene>
    <name evidence="2" type="ORF">BCO71171_06602</name>
</gene>
<dbReference type="EMBL" id="CABVQT010000024">
    <property type="protein sequence ID" value="VWD61085.1"/>
    <property type="molecule type" value="Genomic_DNA"/>
</dbReference>
<evidence type="ECO:0000256" key="1">
    <source>
        <dbReference type="SAM" id="MobiDB-lite"/>
    </source>
</evidence>
<protein>
    <submittedName>
        <fullName evidence="2">Uncharacterized protein</fullName>
    </submittedName>
</protein>